<organism evidence="1 2">
    <name type="scientific">Algoriphagus sanaruensis</name>
    <dbReference type="NCBI Taxonomy" id="1727163"/>
    <lineage>
        <taxon>Bacteria</taxon>
        <taxon>Pseudomonadati</taxon>
        <taxon>Bacteroidota</taxon>
        <taxon>Cytophagia</taxon>
        <taxon>Cytophagales</taxon>
        <taxon>Cyclobacteriaceae</taxon>
        <taxon>Algoriphagus</taxon>
    </lineage>
</organism>
<dbReference type="RefSeq" id="WP_067547025.1">
    <property type="nucleotide sequence ID" value="NZ_CP012836.1"/>
</dbReference>
<name>A0A142ENY1_9BACT</name>
<protein>
    <recommendedName>
        <fullName evidence="3">DUF3108 domain-containing protein</fullName>
    </recommendedName>
</protein>
<reference evidence="2" key="1">
    <citation type="submission" date="2015-09" db="EMBL/GenBank/DDBJ databases">
        <title>Complete sequence of Algoriphagus sp. M8-2.</title>
        <authorList>
            <person name="Shintani M."/>
        </authorList>
    </citation>
    <scope>NUCLEOTIDE SEQUENCE [LARGE SCALE GENOMIC DNA]</scope>
    <source>
        <strain evidence="2">M8-2</strain>
    </source>
</reference>
<evidence type="ECO:0008006" key="3">
    <source>
        <dbReference type="Google" id="ProtNLM"/>
    </source>
</evidence>
<dbReference type="AlphaFoldDB" id="A0A142ENY1"/>
<sequence>MLTFLHPTVQLYKAKTTNHFKNSIKSFFVPSKISLCVGLVCCFFILVGSFPAKAQEPLAKEALKYEIVVLGLKIGDMTAERFSGKTDTVHYEVKSQVKFWFFGSVDLKFSTVSKFLQGRIVKTKSESKTNRGDYLSKILWKGNEYQVDAATYKYENEKSLKGPLSWCSNKMFFHEPKSGDIFLSEVYGTAQKITQIEPGVYEITVEGNTNRYYYKSGILEKIVLENPIKNYQVRRIQ</sequence>
<dbReference type="OrthoDB" id="949196at2"/>
<dbReference type="KEGG" id="alm:AO498_10380"/>
<keyword evidence="2" id="KW-1185">Reference proteome</keyword>
<gene>
    <name evidence="1" type="ORF">AO498_10380</name>
</gene>
<dbReference type="Proteomes" id="UP000073816">
    <property type="component" value="Chromosome"/>
</dbReference>
<dbReference type="EMBL" id="CP012836">
    <property type="protein sequence ID" value="AMQ56836.1"/>
    <property type="molecule type" value="Genomic_DNA"/>
</dbReference>
<dbReference type="Pfam" id="PF19630">
    <property type="entry name" value="DUF6134"/>
    <property type="match status" value="1"/>
</dbReference>
<dbReference type="PATRIC" id="fig|1727163.4.peg.2169"/>
<evidence type="ECO:0000313" key="1">
    <source>
        <dbReference type="EMBL" id="AMQ56836.1"/>
    </source>
</evidence>
<proteinExistence type="predicted"/>
<dbReference type="STRING" id="1727163.AO498_10380"/>
<dbReference type="InterPro" id="IPR045767">
    <property type="entry name" value="DUF6134"/>
</dbReference>
<reference evidence="1 2" key="2">
    <citation type="journal article" date="2016" name="Genome Announc.">
        <title>Complete Genome Sequence of Algoriphagus sp. Strain M8-2, Isolated from a Brackish Lake.</title>
        <authorList>
            <person name="Muraguchi Y."/>
            <person name="Kushimoto K."/>
            <person name="Ohtsubo Y."/>
            <person name="Suzuki T."/>
            <person name="Dohra H."/>
            <person name="Kimbara K."/>
            <person name="Shintani M."/>
        </authorList>
    </citation>
    <scope>NUCLEOTIDE SEQUENCE [LARGE SCALE GENOMIC DNA]</scope>
    <source>
        <strain evidence="1 2">M8-2</strain>
    </source>
</reference>
<accession>A0A142ENY1</accession>
<evidence type="ECO:0000313" key="2">
    <source>
        <dbReference type="Proteomes" id="UP000073816"/>
    </source>
</evidence>